<proteinExistence type="predicted"/>
<protein>
    <submittedName>
        <fullName evidence="1">Uncharacterized protein</fullName>
    </submittedName>
</protein>
<reference evidence="1 2" key="1">
    <citation type="submission" date="2019-03" db="EMBL/GenBank/DDBJ databases">
        <title>Sequencing the genomes of 1000 actinobacteria strains.</title>
        <authorList>
            <person name="Klenk H.-P."/>
        </authorList>
    </citation>
    <scope>NUCLEOTIDE SEQUENCE [LARGE SCALE GENOMIC DNA]</scope>
    <source>
        <strain evidence="1 2">DSM 43805</strain>
    </source>
</reference>
<dbReference type="Pfam" id="PF19927">
    <property type="entry name" value="DUF6390"/>
    <property type="match status" value="1"/>
</dbReference>
<dbReference type="InterPro" id="IPR045660">
    <property type="entry name" value="DUF6390"/>
</dbReference>
<accession>A0A4R6JKQ5</accession>
<dbReference type="Proteomes" id="UP000294901">
    <property type="component" value="Unassembled WGS sequence"/>
</dbReference>
<sequence length="243" mass="26494">MSVRGTLLFARYAYPPNQLGYCGPDGAGALLRGDAPDEIARRARLFEGAWSYLEFIARAAGLTDPLDEAVVEAYWVGNELLDRVPSPDLVSFLRDRFAGQPGGTWAGAAARALAHHSFHVFEVYPWSAVLRRTGNPAAVSVLDRCRIRTGTVVAVRSEIATVRSRPLLWRDGVLAHGSKRDEVVSWAVDGRSLLPGLTPGDRVALHWDWVCDVITGEQADRLNACEHRQLALVSGGAAHPCCR</sequence>
<dbReference type="OrthoDB" id="2111648at2"/>
<keyword evidence="2" id="KW-1185">Reference proteome</keyword>
<organism evidence="1 2">
    <name type="scientific">Paractinoplanes brasiliensis</name>
    <dbReference type="NCBI Taxonomy" id="52695"/>
    <lineage>
        <taxon>Bacteria</taxon>
        <taxon>Bacillati</taxon>
        <taxon>Actinomycetota</taxon>
        <taxon>Actinomycetes</taxon>
        <taxon>Micromonosporales</taxon>
        <taxon>Micromonosporaceae</taxon>
        <taxon>Paractinoplanes</taxon>
    </lineage>
</organism>
<dbReference type="RefSeq" id="WP_133871581.1">
    <property type="nucleotide sequence ID" value="NZ_BOMD01000071.1"/>
</dbReference>
<dbReference type="EMBL" id="SNWR01000001">
    <property type="protein sequence ID" value="TDO36883.1"/>
    <property type="molecule type" value="Genomic_DNA"/>
</dbReference>
<name>A0A4R6JKQ5_9ACTN</name>
<evidence type="ECO:0000313" key="1">
    <source>
        <dbReference type="EMBL" id="TDO36883.1"/>
    </source>
</evidence>
<dbReference type="AlphaFoldDB" id="A0A4R6JKQ5"/>
<evidence type="ECO:0000313" key="2">
    <source>
        <dbReference type="Proteomes" id="UP000294901"/>
    </source>
</evidence>
<gene>
    <name evidence="1" type="ORF">C8E87_0470</name>
</gene>
<comment type="caution">
    <text evidence="1">The sequence shown here is derived from an EMBL/GenBank/DDBJ whole genome shotgun (WGS) entry which is preliminary data.</text>
</comment>